<dbReference type="Pfam" id="PF08669">
    <property type="entry name" value="GCV_T_C"/>
    <property type="match status" value="1"/>
</dbReference>
<dbReference type="InterPro" id="IPR006222">
    <property type="entry name" value="GCVT_N"/>
</dbReference>
<dbReference type="InterPro" id="IPR006076">
    <property type="entry name" value="FAD-dep_OxRdtase"/>
</dbReference>
<evidence type="ECO:0000259" key="4">
    <source>
        <dbReference type="Pfam" id="PF08669"/>
    </source>
</evidence>
<evidence type="ECO:0000259" key="3">
    <source>
        <dbReference type="Pfam" id="PF01571"/>
    </source>
</evidence>
<dbReference type="InterPro" id="IPR029043">
    <property type="entry name" value="GcvT/YgfZ_C"/>
</dbReference>
<feature type="domain" description="FAD dependent oxidoreductase" evidence="2">
    <location>
        <begin position="52"/>
        <end position="410"/>
    </location>
</feature>
<evidence type="ECO:0000313" key="7">
    <source>
        <dbReference type="Proteomes" id="UP001307889"/>
    </source>
</evidence>
<evidence type="ECO:0000256" key="1">
    <source>
        <dbReference type="ARBA" id="ARBA00008609"/>
    </source>
</evidence>
<dbReference type="InterPro" id="IPR027266">
    <property type="entry name" value="TrmE/GcvT-like"/>
</dbReference>
<dbReference type="PANTHER" id="PTHR43757:SF15">
    <property type="entry name" value="PYRUVATE DEHYDROGENASE PHOSPHATASE REGULATORY SUBUNIT, MITOCHONDRIAL-LIKE"/>
    <property type="match status" value="1"/>
</dbReference>
<feature type="domain" description="FAD dependent oxidoreductase central" evidence="5">
    <location>
        <begin position="415"/>
        <end position="468"/>
    </location>
</feature>
<dbReference type="Gene3D" id="2.40.30.110">
    <property type="entry name" value="Aminomethyltransferase beta-barrel domains"/>
    <property type="match status" value="1"/>
</dbReference>
<name>A0ABN7B9E2_9HEMI</name>
<reference evidence="6 7" key="1">
    <citation type="submission" date="2023-09" db="EMBL/GenBank/DDBJ databases">
        <title>Nesidiocoris tenuis whole genome shotgun sequence.</title>
        <authorList>
            <person name="Shibata T."/>
            <person name="Shimoda M."/>
            <person name="Kobayashi T."/>
            <person name="Uehara T."/>
        </authorList>
    </citation>
    <scope>NUCLEOTIDE SEQUENCE [LARGE SCALE GENOMIC DNA]</scope>
    <source>
        <strain evidence="6 7">Japan</strain>
    </source>
</reference>
<dbReference type="SUPFAM" id="SSF101790">
    <property type="entry name" value="Aminomethyltransferase beta-barrel domain"/>
    <property type="match status" value="1"/>
</dbReference>
<dbReference type="InterPro" id="IPR032503">
    <property type="entry name" value="FAO_M"/>
</dbReference>
<evidence type="ECO:0000259" key="2">
    <source>
        <dbReference type="Pfam" id="PF01266"/>
    </source>
</evidence>
<dbReference type="Pfam" id="PF01266">
    <property type="entry name" value="DAO"/>
    <property type="match status" value="1"/>
</dbReference>
<dbReference type="Pfam" id="PF16350">
    <property type="entry name" value="FAO_M"/>
    <property type="match status" value="1"/>
</dbReference>
<dbReference type="Proteomes" id="UP001307889">
    <property type="component" value="Chromosome 11"/>
</dbReference>
<dbReference type="Gene3D" id="3.50.50.60">
    <property type="entry name" value="FAD/NAD(P)-binding domain"/>
    <property type="match status" value="1"/>
</dbReference>
<dbReference type="InterPro" id="IPR036188">
    <property type="entry name" value="FAD/NAD-bd_sf"/>
</dbReference>
<sequence length="899" mass="100393">MLFRTITSRSFGFAVPGCPLGSRRTIMSYTPPDFSDLKIAGETERTPREAAVVICGGGVVGAAVAYHLAEMGWGEKTVLVEQAKIGGAPTWSSSGLVGVFKPTLAQVRLCQTSMDLIRQLESQGLSTGWKQCGSLCLARTNDRMTVFRRMKALSISWNIECKLLTPIEAKELCPLIEIDDLKGALWIPGDGVGDPYMLCHSLLKSAIAKGVRVYQTCSVAAVHSKDGAVKSVDTSRGHIECQVFVNCAGFWARQLGLQSNPPVKIPLHPVEHYYLRTKPAVNIDPMMPVVRDQDGHIYLREHEGSIIAGGFEPVAKPAYEDGNAPRTQAERQLPEDWDHFHVLLQQLLFRVPSLGDCVAKKLTNAPEAFSPDCKWLVGEAPEMNRYYVAAGMKTVGVSAAGGVGKAIAELIINKRTSFDMYEIDISRFLALHNNSKFLRERVSEVPGLHYGLMYPMHEYRTGRNLRMSPIYPKLKEAGAVFGQVMGYERPTWFQPTDVYEGGTPYRIAVTNTFGKPPWFDYVSSEYEACRESVGISDYSSFTKLELWSAGDEVVKALQYLCSNDVDVPVGSIIHTGMQNEGGGYENDCSLVRLAPNHYMVIAPTIQQTRCKRWVQKHLPKDGSVSMADVTSMYTAICLMGPLSRSLLAELTDQDLSPKYFPFFTYKDMDVGFATGIRVMNLTHTGELGYVLYIPNEFALHVYTKIIEAGETYGVKHVGYYAMRALRIEKFYAFWGQDLDTTTTPLECGRTWRVKFDKGEFIGRDALLKQKEEGVKRMYIQLLLVGHDEETDFWSWGGEPIYRNGKYAGATTTTGYGFTFKQQVCLGFIQNLDEHGEPQIVTNDYVLSGNYEVDIGGRLYTAKINLHSPNLPSKFPDKEREAYHATRDKMVNEPILRVIP</sequence>
<proteinExistence type="inferred from homology"/>
<feature type="domain" description="GCVT N-terminal" evidence="3">
    <location>
        <begin position="471"/>
        <end position="757"/>
    </location>
</feature>
<dbReference type="Gene3D" id="3.30.1360.120">
    <property type="entry name" value="Probable tRNA modification gtpase trme, domain 1"/>
    <property type="match status" value="1"/>
</dbReference>
<keyword evidence="7" id="KW-1185">Reference proteome</keyword>
<dbReference type="SUPFAM" id="SSF103025">
    <property type="entry name" value="Folate-binding domain"/>
    <property type="match status" value="1"/>
</dbReference>
<dbReference type="Gene3D" id="3.30.9.10">
    <property type="entry name" value="D-Amino Acid Oxidase, subunit A, domain 2"/>
    <property type="match status" value="1"/>
</dbReference>
<gene>
    <name evidence="6" type="ORF">NTJ_13231</name>
</gene>
<evidence type="ECO:0000259" key="5">
    <source>
        <dbReference type="Pfam" id="PF16350"/>
    </source>
</evidence>
<dbReference type="Gene3D" id="3.30.70.1400">
    <property type="entry name" value="Aminomethyltransferase beta-barrel domains"/>
    <property type="match status" value="1"/>
</dbReference>
<comment type="similarity">
    <text evidence="1">Belongs to the GcvT family.</text>
</comment>
<dbReference type="SUPFAM" id="SSF51905">
    <property type="entry name" value="FAD/NAD(P)-binding domain"/>
    <property type="match status" value="1"/>
</dbReference>
<dbReference type="SUPFAM" id="SSF54373">
    <property type="entry name" value="FAD-linked reductases, C-terminal domain"/>
    <property type="match status" value="1"/>
</dbReference>
<dbReference type="EMBL" id="AP028919">
    <property type="protein sequence ID" value="BET00415.1"/>
    <property type="molecule type" value="Genomic_DNA"/>
</dbReference>
<protein>
    <submittedName>
        <fullName evidence="6">Dehydrogenase</fullName>
    </submittedName>
</protein>
<dbReference type="Pfam" id="PF01571">
    <property type="entry name" value="GCV_T"/>
    <property type="match status" value="1"/>
</dbReference>
<dbReference type="InterPro" id="IPR028896">
    <property type="entry name" value="GcvT/YgfZ/DmdA"/>
</dbReference>
<evidence type="ECO:0000313" key="6">
    <source>
        <dbReference type="EMBL" id="BET00415.1"/>
    </source>
</evidence>
<feature type="domain" description="Aminomethyltransferase C-terminal" evidence="4">
    <location>
        <begin position="788"/>
        <end position="863"/>
    </location>
</feature>
<dbReference type="InterPro" id="IPR013977">
    <property type="entry name" value="GcvT_C"/>
</dbReference>
<dbReference type="PANTHER" id="PTHR43757">
    <property type="entry name" value="AMINOMETHYLTRANSFERASE"/>
    <property type="match status" value="1"/>
</dbReference>
<accession>A0ABN7B9E2</accession>
<organism evidence="6 7">
    <name type="scientific">Nesidiocoris tenuis</name>
    <dbReference type="NCBI Taxonomy" id="355587"/>
    <lineage>
        <taxon>Eukaryota</taxon>
        <taxon>Metazoa</taxon>
        <taxon>Ecdysozoa</taxon>
        <taxon>Arthropoda</taxon>
        <taxon>Hexapoda</taxon>
        <taxon>Insecta</taxon>
        <taxon>Pterygota</taxon>
        <taxon>Neoptera</taxon>
        <taxon>Paraneoptera</taxon>
        <taxon>Hemiptera</taxon>
        <taxon>Heteroptera</taxon>
        <taxon>Panheteroptera</taxon>
        <taxon>Cimicomorpha</taxon>
        <taxon>Miridae</taxon>
        <taxon>Dicyphina</taxon>
        <taxon>Nesidiocoris</taxon>
    </lineage>
</organism>